<proteinExistence type="predicted"/>
<feature type="compositionally biased region" description="Polar residues" evidence="1">
    <location>
        <begin position="680"/>
        <end position="692"/>
    </location>
</feature>
<evidence type="ECO:0000259" key="2">
    <source>
        <dbReference type="Pfam" id="PF21939"/>
    </source>
</evidence>
<dbReference type="Pfam" id="PF21939">
    <property type="entry name" value="Gp10_C"/>
    <property type="match status" value="1"/>
</dbReference>
<evidence type="ECO:0000313" key="3">
    <source>
        <dbReference type="EMBL" id="TCO86549.1"/>
    </source>
</evidence>
<dbReference type="InterPro" id="IPR053827">
    <property type="entry name" value="Gp10_C"/>
</dbReference>
<gene>
    <name evidence="3" type="ORF">EV212_101340</name>
</gene>
<dbReference type="Gene3D" id="2.60.40.10">
    <property type="entry name" value="Immunoglobulins"/>
    <property type="match status" value="1"/>
</dbReference>
<protein>
    <recommendedName>
        <fullName evidence="2">Baseplate structural protein Gp10 C-terminal domain-containing protein</fullName>
    </recommendedName>
</protein>
<dbReference type="OrthoDB" id="2065107at2"/>
<keyword evidence="4" id="KW-1185">Reference proteome</keyword>
<dbReference type="InterPro" id="IPR013783">
    <property type="entry name" value="Ig-like_fold"/>
</dbReference>
<dbReference type="EMBL" id="SLXA01000001">
    <property type="protein sequence ID" value="TCO86549.1"/>
    <property type="molecule type" value="Genomic_DNA"/>
</dbReference>
<dbReference type="RefSeq" id="WP_132087895.1">
    <property type="nucleotide sequence ID" value="NZ_JANKAQ010000002.1"/>
</dbReference>
<evidence type="ECO:0000313" key="4">
    <source>
        <dbReference type="Proteomes" id="UP000295711"/>
    </source>
</evidence>
<dbReference type="AlphaFoldDB" id="A0A4R2LDK5"/>
<sequence>MGYTEFNGYQNGSGGQYTIHLNCTYTSNGSNANTSNVYMTLSFMRSDYSSYWYNETGNAYVEFWCDGQYYKENFNIDLNYNAGQWYQIGPGHTFVVPHNNNGTKSCEVRAYAYIGIAPDNVVVDAHTLTLDTIPRYANFTTGVDNQTMTSARVKWSADAHISEGQYYLDGSSTAVGITTNATSGSFTVSGLSPKTNHSVQIRLKRKDSGLWTEKTASFTTISGASISSVPKWTLPDTSGNITLNISNPGKGYIRLFFYTDVGGTISSNVVVKTLSGTVSGNTTVSFTEAEVNQFFAKAPSSTSGKYCVYTRTYATQTNANNNASPLSTIQSSWNTFSISNNAATRPSVAASLLSVYDNNNAYGYFTTANNTLFVQSLSAIYAKITAAATAKKSASIPTKAYKIIFNGSTKSQLNANDVVSFGSAPAANTYSVTLTVTDSRGFTGSTSKNITVYQYFQPTGTITLERQNGFEAPTTLAFSGSYAVVNNQNTIRSVKYRYGETTAARDAASWTDITAKATLSNGKVTVEKFNIGSFAINKTYEFQVQIADGYGTFEFSKTLTQGIPILSIGSKGRVGVNCLPTDSATTNDTSTRLQVDGAVKAYSFNGMRGIATSLATNSDAYAASSKLTNSLSNELKNLGQKLFPKGSIFLTTVNTNPGTFIGGTWVAWGSGRVPVGVNTSDTNFNTPEKTGGTSTHNHTVNSHNHTTPSHRHAFTIGWYDWYASAAGITAYSSSKAKFQTASNSGVYANSLYGSDISINGTLTNWATTNNPVIYQSAGDTTAVSAGNTGNSSPNTNSKSNLPPYITCYMWKRTA</sequence>
<organism evidence="3 4">
    <name type="scientific">Frisingicoccus caecimuris</name>
    <dbReference type="NCBI Taxonomy" id="1796636"/>
    <lineage>
        <taxon>Bacteria</taxon>
        <taxon>Bacillati</taxon>
        <taxon>Bacillota</taxon>
        <taxon>Clostridia</taxon>
        <taxon>Lachnospirales</taxon>
        <taxon>Lachnospiraceae</taxon>
        <taxon>Frisingicoccus</taxon>
    </lineage>
</organism>
<comment type="caution">
    <text evidence="3">The sequence shown here is derived from an EMBL/GenBank/DDBJ whole genome shotgun (WGS) entry which is preliminary data.</text>
</comment>
<dbReference type="Proteomes" id="UP000295711">
    <property type="component" value="Unassembled WGS sequence"/>
</dbReference>
<feature type="compositionally biased region" description="Low complexity" evidence="1">
    <location>
        <begin position="693"/>
        <end position="707"/>
    </location>
</feature>
<accession>A0A4R2LDK5</accession>
<reference evidence="3 4" key="1">
    <citation type="submission" date="2019-03" db="EMBL/GenBank/DDBJ databases">
        <title>Genomic Encyclopedia of Type Strains, Phase IV (KMG-IV): sequencing the most valuable type-strain genomes for metagenomic binning, comparative biology and taxonomic classification.</title>
        <authorList>
            <person name="Goeker M."/>
        </authorList>
    </citation>
    <scope>NUCLEOTIDE SEQUENCE [LARGE SCALE GENOMIC DNA]</scope>
    <source>
        <strain evidence="3 4">DSM 28559</strain>
    </source>
</reference>
<evidence type="ECO:0000256" key="1">
    <source>
        <dbReference type="SAM" id="MobiDB-lite"/>
    </source>
</evidence>
<name>A0A4R2LDK5_9FIRM</name>
<feature type="region of interest" description="Disordered" evidence="1">
    <location>
        <begin position="680"/>
        <end position="707"/>
    </location>
</feature>
<feature type="domain" description="Baseplate structural protein Gp10 C-terminal" evidence="2">
    <location>
        <begin position="640"/>
        <end position="813"/>
    </location>
</feature>